<dbReference type="EMBL" id="CP066744">
    <property type="protein sequence ID" value="QQK07855.1"/>
    <property type="molecule type" value="Genomic_DNA"/>
</dbReference>
<sequence length="158" mass="17959">MKKKILSLILVIVLFTAVSCTKNNSNLEETTETNVNTTMETNNINKYVDTSGKHPKAEDIELVLASEFENGLGKVDISNNSDYNITKLAMDLSNNKGSLITINCNNLDKGTTLKSIEVEASEEIDFSEFRPIFYELEFENEKGEKEISKYDYDLKEYY</sequence>
<evidence type="ECO:0000313" key="2">
    <source>
        <dbReference type="Proteomes" id="UP000595814"/>
    </source>
</evidence>
<name>A0AC61MQI5_9FIRM</name>
<proteinExistence type="predicted"/>
<evidence type="ECO:0000313" key="1">
    <source>
        <dbReference type="EMBL" id="QQK07855.1"/>
    </source>
</evidence>
<reference evidence="1 2" key="1">
    <citation type="journal article" date="2022" name="Int. J. Syst. Evol. Microbiol.">
        <title>Miniphocaeibacter halophilus sp. nov., an ammonium-tolerant acetate-producing bacterium isolated from a biogas system.</title>
        <authorList>
            <person name="Schnurer A."/>
            <person name="Singh A."/>
            <person name="Bi S."/>
            <person name="Qiao W."/>
            <person name="Westerholm M."/>
        </authorList>
    </citation>
    <scope>NUCLEOTIDE SEQUENCE [LARGE SCALE GENOMIC DNA]</scope>
    <source>
        <strain evidence="1 2">AMB_01</strain>
    </source>
</reference>
<keyword evidence="2" id="KW-1185">Reference proteome</keyword>
<protein>
    <submittedName>
        <fullName evidence="1">Uncharacterized protein</fullName>
    </submittedName>
</protein>
<gene>
    <name evidence="1" type="ORF">JFY71_11355</name>
</gene>
<organism evidence="1 2">
    <name type="scientific">Miniphocaeibacter halophilus</name>
    <dbReference type="NCBI Taxonomy" id="2931922"/>
    <lineage>
        <taxon>Bacteria</taxon>
        <taxon>Bacillati</taxon>
        <taxon>Bacillota</taxon>
        <taxon>Tissierellia</taxon>
        <taxon>Tissierellales</taxon>
        <taxon>Peptoniphilaceae</taxon>
        <taxon>Miniphocaeibacter</taxon>
    </lineage>
</organism>
<dbReference type="Proteomes" id="UP000595814">
    <property type="component" value="Chromosome"/>
</dbReference>
<accession>A0AC61MQI5</accession>